<dbReference type="InterPro" id="IPR036779">
    <property type="entry name" value="LysM_dom_sf"/>
</dbReference>
<dbReference type="SUPFAM" id="SSF54106">
    <property type="entry name" value="LysM domain"/>
    <property type="match status" value="1"/>
</dbReference>
<dbReference type="PROSITE" id="PS50927">
    <property type="entry name" value="BULB_LECTIN"/>
    <property type="match status" value="1"/>
</dbReference>
<proteinExistence type="predicted"/>
<dbReference type="InterPro" id="IPR052196">
    <property type="entry name" value="Bact_Kbp"/>
</dbReference>
<dbReference type="AlphaFoldDB" id="A0A1W9Z9P5"/>
<dbReference type="InterPro" id="IPR036426">
    <property type="entry name" value="Bulb-type_lectin_dom_sf"/>
</dbReference>
<dbReference type="Gene3D" id="2.90.10.10">
    <property type="entry name" value="Bulb-type lectin domain"/>
    <property type="match status" value="2"/>
</dbReference>
<protein>
    <submittedName>
        <fullName evidence="4">Lectin</fullName>
    </submittedName>
</protein>
<dbReference type="InterPro" id="IPR001480">
    <property type="entry name" value="Bulb-type_lectin_dom"/>
</dbReference>
<dbReference type="PANTHER" id="PTHR34700">
    <property type="entry name" value="POTASSIUM BINDING PROTEIN KBP"/>
    <property type="match status" value="1"/>
</dbReference>
<dbReference type="Proteomes" id="UP000192707">
    <property type="component" value="Unassembled WGS sequence"/>
</dbReference>
<dbReference type="EMBL" id="MVHG01000072">
    <property type="protein sequence ID" value="ORA09781.1"/>
    <property type="molecule type" value="Genomic_DNA"/>
</dbReference>
<feature type="compositionally biased region" description="Low complexity" evidence="1">
    <location>
        <begin position="119"/>
        <end position="138"/>
    </location>
</feature>
<gene>
    <name evidence="4" type="ORF">BST14_21395</name>
</gene>
<evidence type="ECO:0000259" key="2">
    <source>
        <dbReference type="PROSITE" id="PS50927"/>
    </source>
</evidence>
<dbReference type="SMART" id="SM00108">
    <property type="entry name" value="B_lectin"/>
    <property type="match status" value="1"/>
</dbReference>
<evidence type="ECO:0000256" key="1">
    <source>
        <dbReference type="SAM" id="MobiDB-lite"/>
    </source>
</evidence>
<feature type="domain" description="LysM" evidence="3">
    <location>
        <begin position="151"/>
        <end position="198"/>
    </location>
</feature>
<evidence type="ECO:0000313" key="4">
    <source>
        <dbReference type="EMBL" id="ORA09781.1"/>
    </source>
</evidence>
<accession>A0A1W9Z9P5</accession>
<dbReference type="SUPFAM" id="SSF51110">
    <property type="entry name" value="alpha-D-mannose-specific plant lectins"/>
    <property type="match status" value="1"/>
</dbReference>
<keyword evidence="5" id="KW-1185">Reference proteome</keyword>
<evidence type="ECO:0000259" key="3">
    <source>
        <dbReference type="PROSITE" id="PS51782"/>
    </source>
</evidence>
<dbReference type="Pfam" id="PF01476">
    <property type="entry name" value="LysM"/>
    <property type="match status" value="1"/>
</dbReference>
<sequence length="199" mass="21005">MTDTLTQGQKLVKGESLTSNNGAYTLTLQDDGNLVLAARGKALWSTGTNGQDVVRAEVQPDGNFVLYTADKPVWHSDTKGKKDVRLVLQDDRNLVLYAADGAAWSTKTETDAPPPPEPEAAAPEVTPAAEEPAAQAEPAPEPPAPAPEPARTYTVASGDTLWAIAERFYGDGSKHQVIADASGISNPDLIHPGQVLTIP</sequence>
<dbReference type="InterPro" id="IPR018392">
    <property type="entry name" value="LysM"/>
</dbReference>
<dbReference type="PANTHER" id="PTHR34700:SF4">
    <property type="entry name" value="PHAGE-LIKE ELEMENT PBSX PROTEIN XKDP"/>
    <property type="match status" value="1"/>
</dbReference>
<feature type="domain" description="Bulb-type lectin" evidence="2">
    <location>
        <begin position="2"/>
        <end position="109"/>
    </location>
</feature>
<reference evidence="4 5" key="1">
    <citation type="submission" date="2016-12" db="EMBL/GenBank/DDBJ databases">
        <title>The new phylogeny of genus Mycobacterium.</title>
        <authorList>
            <person name="Tortoli E."/>
            <person name="Trovato A."/>
            <person name="Cirillo D.M."/>
        </authorList>
    </citation>
    <scope>NUCLEOTIDE SEQUENCE [LARGE SCALE GENOMIC DNA]</scope>
    <source>
        <strain evidence="4 5">DSM 45069</strain>
    </source>
</reference>
<feature type="region of interest" description="Disordered" evidence="1">
    <location>
        <begin position="105"/>
        <end position="153"/>
    </location>
</feature>
<dbReference type="Gene3D" id="3.10.350.10">
    <property type="entry name" value="LysM domain"/>
    <property type="match status" value="1"/>
</dbReference>
<dbReference type="PROSITE" id="PS51782">
    <property type="entry name" value="LYSM"/>
    <property type="match status" value="1"/>
</dbReference>
<evidence type="ECO:0000313" key="5">
    <source>
        <dbReference type="Proteomes" id="UP000192707"/>
    </source>
</evidence>
<dbReference type="SMART" id="SM00257">
    <property type="entry name" value="LysM"/>
    <property type="match status" value="1"/>
</dbReference>
<dbReference type="CDD" id="cd00118">
    <property type="entry name" value="LysM"/>
    <property type="match status" value="1"/>
</dbReference>
<comment type="caution">
    <text evidence="4">The sequence shown here is derived from an EMBL/GenBank/DDBJ whole genome shotgun (WGS) entry which is preliminary data.</text>
</comment>
<feature type="compositionally biased region" description="Pro residues" evidence="1">
    <location>
        <begin position="139"/>
        <end position="148"/>
    </location>
</feature>
<name>A0A1W9Z9P5_MYCAI</name>
<dbReference type="RefSeq" id="WP_083066346.1">
    <property type="nucleotide sequence ID" value="NZ_MVHG01000072.1"/>
</dbReference>
<organism evidence="4 5">
    <name type="scientific">Mycobacterium arosiense ATCC BAA-1401 = DSM 45069</name>
    <dbReference type="NCBI Taxonomy" id="1265311"/>
    <lineage>
        <taxon>Bacteria</taxon>
        <taxon>Bacillati</taxon>
        <taxon>Actinomycetota</taxon>
        <taxon>Actinomycetes</taxon>
        <taxon>Mycobacteriales</taxon>
        <taxon>Mycobacteriaceae</taxon>
        <taxon>Mycobacterium</taxon>
        <taxon>Mycobacterium avium complex (MAC)</taxon>
    </lineage>
</organism>
<dbReference type="OrthoDB" id="516973at2"/>